<reference evidence="3" key="3">
    <citation type="submission" date="2020-05" db="EMBL/GenBank/DDBJ databases">
        <title>Electrophorus electricus (electric eel) genome, fEleEle1, primary haplotype.</title>
        <authorList>
            <person name="Myers G."/>
            <person name="Meyer A."/>
            <person name="Fedrigo O."/>
            <person name="Formenti G."/>
            <person name="Rhie A."/>
            <person name="Tracey A."/>
            <person name="Sims Y."/>
            <person name="Jarvis E.D."/>
        </authorList>
    </citation>
    <scope>NUCLEOTIDE SEQUENCE [LARGE SCALE GENOMIC DNA]</scope>
</reference>
<proteinExistence type="predicted"/>
<dbReference type="Gene3D" id="2.120.10.80">
    <property type="entry name" value="Kelch-type beta propeller"/>
    <property type="match status" value="1"/>
</dbReference>
<dbReference type="PANTHER" id="PTHR46344:SF27">
    <property type="entry name" value="KELCH REPEAT SUPERFAMILY PROTEIN"/>
    <property type="match status" value="1"/>
</dbReference>
<reference evidence="3" key="4">
    <citation type="submission" date="2025-08" db="UniProtKB">
        <authorList>
            <consortium name="Ensembl"/>
        </authorList>
    </citation>
    <scope>IDENTIFICATION</scope>
</reference>
<dbReference type="GeneTree" id="ENSGT00940000154664"/>
<dbReference type="Proteomes" id="UP000314983">
    <property type="component" value="Chromosome 3"/>
</dbReference>
<evidence type="ECO:0000256" key="1">
    <source>
        <dbReference type="ARBA" id="ARBA00022441"/>
    </source>
</evidence>
<name>A0A4W4DWV4_ELEEL</name>
<reference evidence="4" key="2">
    <citation type="journal article" date="2017" name="Sci. Adv.">
        <title>A tail of two voltages: Proteomic comparison of the three electric organs of the electric eel.</title>
        <authorList>
            <person name="Traeger L.L."/>
            <person name="Sabat G."/>
            <person name="Barrett-Wilt G.A."/>
            <person name="Wells G.B."/>
            <person name="Sussman M.R."/>
        </authorList>
    </citation>
    <scope>NUCLEOTIDE SEQUENCE [LARGE SCALE GENOMIC DNA]</scope>
</reference>
<accession>A0A4W4DWV4</accession>
<dbReference type="PANTHER" id="PTHR46344">
    <property type="entry name" value="OS02G0202900 PROTEIN"/>
    <property type="match status" value="1"/>
</dbReference>
<keyword evidence="2" id="KW-0677">Repeat</keyword>
<reference evidence="3" key="5">
    <citation type="submission" date="2025-09" db="UniProtKB">
        <authorList>
            <consortium name="Ensembl"/>
        </authorList>
    </citation>
    <scope>IDENTIFICATION</scope>
</reference>
<evidence type="ECO:0000313" key="4">
    <source>
        <dbReference type="Proteomes" id="UP000314983"/>
    </source>
</evidence>
<dbReference type="SMART" id="SM00612">
    <property type="entry name" value="Kelch"/>
    <property type="match status" value="3"/>
</dbReference>
<protein>
    <recommendedName>
        <fullName evidence="5">Kelch like family member 10</fullName>
    </recommendedName>
</protein>
<evidence type="ECO:0008006" key="5">
    <source>
        <dbReference type="Google" id="ProtNLM"/>
    </source>
</evidence>
<organism evidence="3 4">
    <name type="scientific">Electrophorus electricus</name>
    <name type="common">Electric eel</name>
    <name type="synonym">Gymnotus electricus</name>
    <dbReference type="NCBI Taxonomy" id="8005"/>
    <lineage>
        <taxon>Eukaryota</taxon>
        <taxon>Metazoa</taxon>
        <taxon>Chordata</taxon>
        <taxon>Craniata</taxon>
        <taxon>Vertebrata</taxon>
        <taxon>Euteleostomi</taxon>
        <taxon>Actinopterygii</taxon>
        <taxon>Neopterygii</taxon>
        <taxon>Teleostei</taxon>
        <taxon>Ostariophysi</taxon>
        <taxon>Gymnotiformes</taxon>
        <taxon>Gymnotoidei</taxon>
        <taxon>Gymnotidae</taxon>
        <taxon>Electrophorus</taxon>
    </lineage>
</organism>
<dbReference type="InterPro" id="IPR015915">
    <property type="entry name" value="Kelch-typ_b-propeller"/>
</dbReference>
<keyword evidence="4" id="KW-1185">Reference proteome</keyword>
<keyword evidence="1" id="KW-0880">Kelch repeat</keyword>
<evidence type="ECO:0000256" key="2">
    <source>
        <dbReference type="ARBA" id="ARBA00022737"/>
    </source>
</evidence>
<dbReference type="InterPro" id="IPR006652">
    <property type="entry name" value="Kelch_1"/>
</dbReference>
<evidence type="ECO:0000313" key="3">
    <source>
        <dbReference type="Ensembl" id="ENSEEEP00000003929.2"/>
    </source>
</evidence>
<sequence>IIAHMIQVWITGVNVTQEEESPQAYHGAAYVTGFVYCLKKITVCVLGFCAKWLLSTAMGGFDGYVHLNTTEHYEPATNQWAMIAPMHEQRSDASATTLHPKVCISVGFNGNECLFTAEAYNPETNQWSLITPMSSRRSGVGVITYGEEMYAVRTTHPHTPPSVCVNFGIEVVDDLLFVVGGFSGFTTCNVEYYDSKTEHWYEAYDMGILRSALRCCSVPALPKVLQYTTPRDLPEDVPQSP</sequence>
<dbReference type="OMA" id="MRAYKWE"/>
<dbReference type="SUPFAM" id="SSF117281">
    <property type="entry name" value="Kelch motif"/>
    <property type="match status" value="1"/>
</dbReference>
<dbReference type="AlphaFoldDB" id="A0A4W4DWV4"/>
<dbReference type="STRING" id="8005.ENSEEEP00000003929"/>
<reference evidence="4" key="1">
    <citation type="journal article" date="2014" name="Science">
        <title>Nonhuman genetics. Genomic basis for the convergent evolution of electric organs.</title>
        <authorList>
            <person name="Gallant J.R."/>
            <person name="Traeger L.L."/>
            <person name="Volkening J.D."/>
            <person name="Moffett H."/>
            <person name="Chen P.H."/>
            <person name="Novina C.D."/>
            <person name="Phillips G.N.Jr."/>
            <person name="Anand R."/>
            <person name="Wells G.B."/>
            <person name="Pinch M."/>
            <person name="Guth R."/>
            <person name="Unguez G.A."/>
            <person name="Albert J.S."/>
            <person name="Zakon H.H."/>
            <person name="Samanta M.P."/>
            <person name="Sussman M.R."/>
        </authorList>
    </citation>
    <scope>NUCLEOTIDE SEQUENCE [LARGE SCALE GENOMIC DNA]</scope>
</reference>
<dbReference type="Ensembl" id="ENSEEET00000003984.2">
    <property type="protein sequence ID" value="ENSEEEP00000003929.2"/>
    <property type="gene ID" value="ENSEEEG00000002102.2"/>
</dbReference>
<dbReference type="Pfam" id="PF01344">
    <property type="entry name" value="Kelch_1"/>
    <property type="match status" value="3"/>
</dbReference>